<name>A0A4R0H460_9ACTN</name>
<proteinExistence type="predicted"/>
<reference evidence="2 3" key="1">
    <citation type="submission" date="2019-02" db="EMBL/GenBank/DDBJ databases">
        <title>Kribbella capetownensis sp. nov. and Kribbella speibonae sp. nov., isolated from soil.</title>
        <authorList>
            <person name="Curtis S.M."/>
            <person name="Norton I."/>
            <person name="Everest G.J."/>
            <person name="Meyers P.R."/>
        </authorList>
    </citation>
    <scope>NUCLEOTIDE SEQUENCE [LARGE SCALE GENOMIC DNA]</scope>
    <source>
        <strain evidence="2 3">KCTC 29219</strain>
    </source>
</reference>
<evidence type="ECO:0000313" key="2">
    <source>
        <dbReference type="EMBL" id="TCC04458.1"/>
    </source>
</evidence>
<evidence type="ECO:0000256" key="1">
    <source>
        <dbReference type="SAM" id="MobiDB-lite"/>
    </source>
</evidence>
<protein>
    <submittedName>
        <fullName evidence="2">CAP domain-containing protein</fullName>
    </submittedName>
</protein>
<keyword evidence="3" id="KW-1185">Reference proteome</keyword>
<sequence>MIAIASVLLVITPISWILLHQPQNDEADASIPIVTRTDDTYITPTTKAAVATPSARVTVPPTATPTATPTSTPSETPSKTPTNTPTNTPTDTPTTKSSKSPTTAPTSAPTSNPTTAPTSPGRTVPTPTPTETTTTPTTPPTPADNGSMESIELQVFNMIDSARASNGCAPLKRDTDMTKSARSDAVSRSKSTSRLNASGGSMSAAGGDDWKAKQAFDQMMTQSRSTILNCGLTTGAVGFGYTEHCKILLCLTGTADRNVWVANFS</sequence>
<feature type="compositionally biased region" description="Basic and acidic residues" evidence="1">
    <location>
        <begin position="171"/>
        <end position="187"/>
    </location>
</feature>
<organism evidence="2 3">
    <name type="scientific">Kribbella soli</name>
    <dbReference type="NCBI Taxonomy" id="1124743"/>
    <lineage>
        <taxon>Bacteria</taxon>
        <taxon>Bacillati</taxon>
        <taxon>Actinomycetota</taxon>
        <taxon>Actinomycetes</taxon>
        <taxon>Propionibacteriales</taxon>
        <taxon>Kribbellaceae</taxon>
        <taxon>Kribbella</taxon>
    </lineage>
</organism>
<dbReference type="OrthoDB" id="3826367at2"/>
<dbReference type="Gene3D" id="3.40.33.10">
    <property type="entry name" value="CAP"/>
    <property type="match status" value="1"/>
</dbReference>
<gene>
    <name evidence="2" type="ORF">E0H45_32405</name>
</gene>
<feature type="region of interest" description="Disordered" evidence="1">
    <location>
        <begin position="45"/>
        <end position="147"/>
    </location>
</feature>
<dbReference type="AlphaFoldDB" id="A0A4R0H460"/>
<accession>A0A4R0H460</accession>
<dbReference type="EMBL" id="SJJZ01000004">
    <property type="protein sequence ID" value="TCC04458.1"/>
    <property type="molecule type" value="Genomic_DNA"/>
</dbReference>
<evidence type="ECO:0000313" key="3">
    <source>
        <dbReference type="Proteomes" id="UP000292346"/>
    </source>
</evidence>
<feature type="region of interest" description="Disordered" evidence="1">
    <location>
        <begin position="167"/>
        <end position="206"/>
    </location>
</feature>
<feature type="compositionally biased region" description="Low complexity" evidence="1">
    <location>
        <begin position="197"/>
        <end position="206"/>
    </location>
</feature>
<dbReference type="InterPro" id="IPR035940">
    <property type="entry name" value="CAP_sf"/>
</dbReference>
<dbReference type="Proteomes" id="UP000292346">
    <property type="component" value="Unassembled WGS sequence"/>
</dbReference>
<comment type="caution">
    <text evidence="2">The sequence shown here is derived from an EMBL/GenBank/DDBJ whole genome shotgun (WGS) entry which is preliminary data.</text>
</comment>
<feature type="compositionally biased region" description="Low complexity" evidence="1">
    <location>
        <begin position="45"/>
        <end position="136"/>
    </location>
</feature>
<dbReference type="PRINTS" id="PR01217">
    <property type="entry name" value="PRICHEXTENSN"/>
</dbReference>